<reference evidence="2 3" key="2">
    <citation type="journal article" date="2017" name="Front. Plant Sci.">
        <title>Gene Classification and Mining of Molecular Markers Useful in Red Clover (Trifolium pratense) Breeding.</title>
        <authorList>
            <person name="Istvanek J."/>
            <person name="Dluhosova J."/>
            <person name="Dluhos P."/>
            <person name="Patkova L."/>
            <person name="Nedelnik J."/>
            <person name="Repkova J."/>
        </authorList>
    </citation>
    <scope>NUCLEOTIDE SEQUENCE [LARGE SCALE GENOMIC DNA]</scope>
    <source>
        <strain evidence="3">cv. Tatra</strain>
        <tissue evidence="2">Young leaves</tissue>
    </source>
</reference>
<dbReference type="OrthoDB" id="550279at2759"/>
<name>A0A2K3NPY8_TRIPR</name>
<reference evidence="2 3" key="1">
    <citation type="journal article" date="2014" name="Am. J. Bot.">
        <title>Genome assembly and annotation for red clover (Trifolium pratense; Fabaceae).</title>
        <authorList>
            <person name="Istvanek J."/>
            <person name="Jaros M."/>
            <person name="Krenek A."/>
            <person name="Repkova J."/>
        </authorList>
    </citation>
    <scope>NUCLEOTIDE SEQUENCE [LARGE SCALE GENOMIC DNA]</scope>
    <source>
        <strain evidence="3">cv. Tatra</strain>
        <tissue evidence="2">Young leaves</tissue>
    </source>
</reference>
<dbReference type="EMBL" id="ASHM01000629">
    <property type="protein sequence ID" value="PNY05100.1"/>
    <property type="molecule type" value="Genomic_DNA"/>
</dbReference>
<dbReference type="Proteomes" id="UP000236291">
    <property type="component" value="Unassembled WGS sequence"/>
</dbReference>
<dbReference type="STRING" id="57577.A0A2K3NPY8"/>
<feature type="region of interest" description="Disordered" evidence="1">
    <location>
        <begin position="12"/>
        <end position="47"/>
    </location>
</feature>
<evidence type="ECO:0000313" key="2">
    <source>
        <dbReference type="EMBL" id="PNY05100.1"/>
    </source>
</evidence>
<dbReference type="Gramene" id="Tp57577_TGAC_v2_mRNA8102">
    <property type="protein sequence ID" value="Tp57577_TGAC_v2_mRNA8102"/>
    <property type="gene ID" value="Tp57577_TGAC_v2_gene7834"/>
</dbReference>
<evidence type="ECO:0000256" key="1">
    <source>
        <dbReference type="SAM" id="MobiDB-lite"/>
    </source>
</evidence>
<protein>
    <submittedName>
        <fullName evidence="2">Uncharacterized protein</fullName>
    </submittedName>
</protein>
<dbReference type="PANTHER" id="PTHR35750">
    <property type="entry name" value="PHOSPHOLIPID HYDROPEROXIDE GLUTATHIONE PEROXIDASE"/>
    <property type="match status" value="1"/>
</dbReference>
<proteinExistence type="predicted"/>
<evidence type="ECO:0000313" key="3">
    <source>
        <dbReference type="Proteomes" id="UP000236291"/>
    </source>
</evidence>
<gene>
    <name evidence="2" type="ORF">L195_g001539</name>
</gene>
<comment type="caution">
    <text evidence="2">The sequence shown here is derived from an EMBL/GenBank/DDBJ whole genome shotgun (WGS) entry which is preliminary data.</text>
</comment>
<dbReference type="AlphaFoldDB" id="A0A2K3NPY8"/>
<feature type="compositionally biased region" description="Basic and acidic residues" evidence="1">
    <location>
        <begin position="14"/>
        <end position="32"/>
    </location>
</feature>
<sequence>MGLFRKFFGFLGFPKDDDHDDHNSKDDSDDHPAAGQPRPPNFRVREAGIPRKGFSVPVQVVQDRPQLGPVLVPSTSGDGGLQGLGWYAKHLRIDEDGDVANKFLDEVSSQTPAAFAADHHKATARFKLKHDTRPVKVRQQLLSSDGKFQQVVEHQGKLQLV</sequence>
<dbReference type="PANTHER" id="PTHR35750:SF1">
    <property type="entry name" value="PHOSPHOLIPID HYDROPEROXIDE GLUTATHIONE PEROXIDASE"/>
    <property type="match status" value="1"/>
</dbReference>
<organism evidence="2 3">
    <name type="scientific">Trifolium pratense</name>
    <name type="common">Red clover</name>
    <dbReference type="NCBI Taxonomy" id="57577"/>
    <lineage>
        <taxon>Eukaryota</taxon>
        <taxon>Viridiplantae</taxon>
        <taxon>Streptophyta</taxon>
        <taxon>Embryophyta</taxon>
        <taxon>Tracheophyta</taxon>
        <taxon>Spermatophyta</taxon>
        <taxon>Magnoliopsida</taxon>
        <taxon>eudicotyledons</taxon>
        <taxon>Gunneridae</taxon>
        <taxon>Pentapetalae</taxon>
        <taxon>rosids</taxon>
        <taxon>fabids</taxon>
        <taxon>Fabales</taxon>
        <taxon>Fabaceae</taxon>
        <taxon>Papilionoideae</taxon>
        <taxon>50 kb inversion clade</taxon>
        <taxon>NPAAA clade</taxon>
        <taxon>Hologalegina</taxon>
        <taxon>IRL clade</taxon>
        <taxon>Trifolieae</taxon>
        <taxon>Trifolium</taxon>
    </lineage>
</organism>
<accession>A0A2K3NPY8</accession>